<dbReference type="Proteomes" id="UP000830115">
    <property type="component" value="Chromosome"/>
</dbReference>
<reference evidence="5" key="1">
    <citation type="submission" date="2021-10" db="EMBL/GenBank/DDBJ databases">
        <title>Streptomyces nigrumlapis sp.nov.,an antimicrobial producing actinobacterium isolated from Black Gobi rocks.</title>
        <authorList>
            <person name="Wen Y."/>
            <person name="Zhang W."/>
            <person name="Liu X.G."/>
        </authorList>
    </citation>
    <scope>NUCLEOTIDE SEQUENCE</scope>
    <source>
        <strain evidence="5">ST13-2-2</strain>
    </source>
</reference>
<dbReference type="InterPro" id="IPR016136">
    <property type="entry name" value="DNA_helicase_N/primase_C"/>
</dbReference>
<dbReference type="SUPFAM" id="SSF48024">
    <property type="entry name" value="N-terminal domain of DnaB helicase"/>
    <property type="match status" value="1"/>
</dbReference>
<organism evidence="5 6">
    <name type="scientific">Streptomyces halobius</name>
    <dbReference type="NCBI Taxonomy" id="2879846"/>
    <lineage>
        <taxon>Bacteria</taxon>
        <taxon>Bacillati</taxon>
        <taxon>Actinomycetota</taxon>
        <taxon>Actinomycetes</taxon>
        <taxon>Kitasatosporales</taxon>
        <taxon>Streptomycetaceae</taxon>
        <taxon>Streptomyces</taxon>
    </lineage>
</organism>
<sequence length="155" mass="16812">MPEDFALPLHAALWQCLTSLVHRGDPVDPVTVRWEAQHRGLLTKDVAPADLMTLVSTQAGSPEYWGEKVLHRALLARAHTVAVRIQAFTDDPANTPHQLITGSRRALADLTSLRTRWQHATAPPPPTRPHASRTPAATRAGPPPTTAAPAARATR</sequence>
<feature type="domain" description="DNA helicase DnaB-like N-terminal" evidence="4">
    <location>
        <begin position="2"/>
        <end position="61"/>
    </location>
</feature>
<protein>
    <recommendedName>
        <fullName evidence="4">DNA helicase DnaB-like N-terminal domain-containing protein</fullName>
    </recommendedName>
</protein>
<evidence type="ECO:0000313" key="5">
    <source>
        <dbReference type="EMBL" id="UQA92313.1"/>
    </source>
</evidence>
<dbReference type="RefSeq" id="WP_248863177.1">
    <property type="nucleotide sequence ID" value="NZ_CP086322.1"/>
</dbReference>
<evidence type="ECO:0000256" key="3">
    <source>
        <dbReference type="SAM" id="MobiDB-lite"/>
    </source>
</evidence>
<keyword evidence="1" id="KW-0235">DNA replication</keyword>
<evidence type="ECO:0000313" key="6">
    <source>
        <dbReference type="Proteomes" id="UP000830115"/>
    </source>
</evidence>
<keyword evidence="2" id="KW-0238">DNA-binding</keyword>
<evidence type="ECO:0000256" key="1">
    <source>
        <dbReference type="ARBA" id="ARBA00022705"/>
    </source>
</evidence>
<dbReference type="Pfam" id="PF00772">
    <property type="entry name" value="DnaB"/>
    <property type="match status" value="1"/>
</dbReference>
<accession>A0ABY4M4W6</accession>
<evidence type="ECO:0000259" key="4">
    <source>
        <dbReference type="Pfam" id="PF00772"/>
    </source>
</evidence>
<proteinExistence type="predicted"/>
<dbReference type="Gene3D" id="1.10.860.10">
    <property type="entry name" value="DNAb Helicase, Chain A"/>
    <property type="match status" value="1"/>
</dbReference>
<dbReference type="InterPro" id="IPR036185">
    <property type="entry name" value="DNA_heli_DnaB-like_N_sf"/>
</dbReference>
<keyword evidence="6" id="KW-1185">Reference proteome</keyword>
<name>A0ABY4M4W6_9ACTN</name>
<feature type="region of interest" description="Disordered" evidence="3">
    <location>
        <begin position="118"/>
        <end position="155"/>
    </location>
</feature>
<gene>
    <name evidence="5" type="ORF">K9S39_11065</name>
</gene>
<dbReference type="EMBL" id="CP086322">
    <property type="protein sequence ID" value="UQA92313.1"/>
    <property type="molecule type" value="Genomic_DNA"/>
</dbReference>
<evidence type="ECO:0000256" key="2">
    <source>
        <dbReference type="ARBA" id="ARBA00023125"/>
    </source>
</evidence>
<dbReference type="InterPro" id="IPR007693">
    <property type="entry name" value="DNA_helicase_DnaB-like_N"/>
</dbReference>